<dbReference type="CDD" id="cd01285">
    <property type="entry name" value="nucleoside_deaminase"/>
    <property type="match status" value="1"/>
</dbReference>
<feature type="domain" description="CMP/dCMP-type deaminase" evidence="2">
    <location>
        <begin position="109"/>
        <end position="209"/>
    </location>
</feature>
<organism evidence="3">
    <name type="scientific">Chlamydomonas euryale</name>
    <dbReference type="NCBI Taxonomy" id="1486919"/>
    <lineage>
        <taxon>Eukaryota</taxon>
        <taxon>Viridiplantae</taxon>
        <taxon>Chlorophyta</taxon>
        <taxon>core chlorophytes</taxon>
        <taxon>Chlorophyceae</taxon>
        <taxon>CS clade</taxon>
        <taxon>Chlamydomonadales</taxon>
        <taxon>Chlamydomonadaceae</taxon>
        <taxon>Chlamydomonas</taxon>
    </lineage>
</organism>
<dbReference type="InterPro" id="IPR002125">
    <property type="entry name" value="CMP_dCMP_dom"/>
</dbReference>
<name>A0A7R9VM15_9CHLO</name>
<reference evidence="3" key="1">
    <citation type="submission" date="2021-01" db="EMBL/GenBank/DDBJ databases">
        <authorList>
            <person name="Corre E."/>
            <person name="Pelletier E."/>
            <person name="Niang G."/>
            <person name="Scheremetjew M."/>
            <person name="Finn R."/>
            <person name="Kale V."/>
            <person name="Holt S."/>
            <person name="Cochrane G."/>
            <person name="Meng A."/>
            <person name="Brown T."/>
            <person name="Cohen L."/>
        </authorList>
    </citation>
    <scope>NUCLEOTIDE SEQUENCE</scope>
    <source>
        <strain evidence="3">CCMP219</strain>
    </source>
</reference>
<dbReference type="SUPFAM" id="SSF53927">
    <property type="entry name" value="Cytidine deaminase-like"/>
    <property type="match status" value="1"/>
</dbReference>
<gene>
    <name evidence="3" type="ORF">CEUR00632_LOCUS14440</name>
</gene>
<dbReference type="InterPro" id="IPR016193">
    <property type="entry name" value="Cytidine_deaminase-like"/>
</dbReference>
<dbReference type="PANTHER" id="PTHR11079:SF179">
    <property type="entry name" value="TRNA(ADENINE(34)) DEAMINASE, CHLOROPLASTIC"/>
    <property type="match status" value="1"/>
</dbReference>
<dbReference type="PROSITE" id="PS51747">
    <property type="entry name" value="CYT_DCMP_DEAMINASES_2"/>
    <property type="match status" value="1"/>
</dbReference>
<dbReference type="GO" id="GO:0009507">
    <property type="term" value="C:chloroplast"/>
    <property type="evidence" value="ECO:0007669"/>
    <property type="project" value="TreeGrafter"/>
</dbReference>
<evidence type="ECO:0000313" key="3">
    <source>
        <dbReference type="EMBL" id="CAD8298207.1"/>
    </source>
</evidence>
<feature type="compositionally biased region" description="Gly residues" evidence="1">
    <location>
        <begin position="51"/>
        <end position="60"/>
    </location>
</feature>
<feature type="region of interest" description="Disordered" evidence="1">
    <location>
        <begin position="25"/>
        <end position="113"/>
    </location>
</feature>
<evidence type="ECO:0000256" key="1">
    <source>
        <dbReference type="SAM" id="MobiDB-lite"/>
    </source>
</evidence>
<dbReference type="PANTHER" id="PTHR11079">
    <property type="entry name" value="CYTOSINE DEAMINASE FAMILY MEMBER"/>
    <property type="match status" value="1"/>
</dbReference>
<dbReference type="Pfam" id="PF00383">
    <property type="entry name" value="dCMP_cyt_deam_1"/>
    <property type="match status" value="1"/>
</dbReference>
<proteinExistence type="predicted"/>
<dbReference type="GO" id="GO:0002100">
    <property type="term" value="P:tRNA wobble adenosine to inosine editing"/>
    <property type="evidence" value="ECO:0007669"/>
    <property type="project" value="TreeGrafter"/>
</dbReference>
<protein>
    <recommendedName>
        <fullName evidence="2">CMP/dCMP-type deaminase domain-containing protein</fullName>
    </recommendedName>
</protein>
<dbReference type="Gene3D" id="3.40.140.10">
    <property type="entry name" value="Cytidine Deaminase, domain 2"/>
    <property type="match status" value="1"/>
</dbReference>
<sequence length="209" mass="20892">MMLQLRCVDGGAGPRPSCSFSLAADAASPLPRRCCRPQSVSAERPEAGYADAGGGRGSRGGGRRGRGGRSTLAASPSGAESRAGDVGGDFSKGPEPGWGAGDTSSCSDDADSRGMAAAIDQARAAASAGEVPVGAALLDEGGRIVASDHNRTVERNSPLSHAELLVLEAGAAAIGGWRLLGCTLYVTCEPCPMCAGAGACRASRPARCF</sequence>
<dbReference type="AlphaFoldDB" id="A0A7R9VM15"/>
<dbReference type="GO" id="GO:0008251">
    <property type="term" value="F:tRNA-specific adenosine deaminase activity"/>
    <property type="evidence" value="ECO:0007669"/>
    <property type="project" value="TreeGrafter"/>
</dbReference>
<dbReference type="EMBL" id="HBEC01031165">
    <property type="protein sequence ID" value="CAD8298207.1"/>
    <property type="molecule type" value="Transcribed_RNA"/>
</dbReference>
<evidence type="ECO:0000259" key="2">
    <source>
        <dbReference type="PROSITE" id="PS51747"/>
    </source>
</evidence>
<accession>A0A7R9VM15</accession>